<feature type="non-terminal residue" evidence="2">
    <location>
        <position position="90"/>
    </location>
</feature>
<dbReference type="GO" id="GO:0006783">
    <property type="term" value="P:heme biosynthetic process"/>
    <property type="evidence" value="ECO:0007669"/>
    <property type="project" value="InterPro"/>
</dbReference>
<dbReference type="Proteomes" id="UP000677054">
    <property type="component" value="Unassembled WGS sequence"/>
</dbReference>
<dbReference type="OrthoDB" id="1323at2759"/>
<dbReference type="Pfam" id="PF00762">
    <property type="entry name" value="Ferrochelatase"/>
    <property type="match status" value="1"/>
</dbReference>
<dbReference type="GO" id="GO:0004325">
    <property type="term" value="F:ferrochelatase activity"/>
    <property type="evidence" value="ECO:0007669"/>
    <property type="project" value="InterPro"/>
</dbReference>
<reference evidence="2" key="1">
    <citation type="submission" date="2020-11" db="EMBL/GenBank/DDBJ databases">
        <authorList>
            <person name="Tran Van P."/>
        </authorList>
    </citation>
    <scope>NUCLEOTIDE SEQUENCE</scope>
</reference>
<gene>
    <name evidence="2" type="ORF">DSTB1V02_LOCUS15407</name>
</gene>
<evidence type="ECO:0000256" key="1">
    <source>
        <dbReference type="RuleBase" id="RU004185"/>
    </source>
</evidence>
<evidence type="ECO:0000313" key="2">
    <source>
        <dbReference type="EMBL" id="CAD7255662.1"/>
    </source>
</evidence>
<organism evidence="2">
    <name type="scientific">Darwinula stevensoni</name>
    <dbReference type="NCBI Taxonomy" id="69355"/>
    <lineage>
        <taxon>Eukaryota</taxon>
        <taxon>Metazoa</taxon>
        <taxon>Ecdysozoa</taxon>
        <taxon>Arthropoda</taxon>
        <taxon>Crustacea</taxon>
        <taxon>Oligostraca</taxon>
        <taxon>Ostracoda</taxon>
        <taxon>Podocopa</taxon>
        <taxon>Podocopida</taxon>
        <taxon>Darwinulocopina</taxon>
        <taxon>Darwinuloidea</taxon>
        <taxon>Darwinulidae</taxon>
        <taxon>Darwinula</taxon>
    </lineage>
</organism>
<accession>A0A7R9AL37</accession>
<dbReference type="EMBL" id="CAJPEV010044407">
    <property type="protein sequence ID" value="CAG0910205.1"/>
    <property type="molecule type" value="Genomic_DNA"/>
</dbReference>
<evidence type="ECO:0000313" key="3">
    <source>
        <dbReference type="Proteomes" id="UP000677054"/>
    </source>
</evidence>
<dbReference type="Gene3D" id="3.40.50.1400">
    <property type="match status" value="1"/>
</dbReference>
<keyword evidence="3" id="KW-1185">Reference proteome</keyword>
<dbReference type="InterPro" id="IPR001015">
    <property type="entry name" value="Ferrochelatase"/>
</dbReference>
<dbReference type="PANTHER" id="PTHR11108:SF1">
    <property type="entry name" value="FERROCHELATASE, MITOCHONDRIAL"/>
    <property type="match status" value="1"/>
</dbReference>
<sequence>VTVRHAMRYGSTSIPEQLDQLKADGVNRVLILSAYPQYSATTTASVLDAVYNWAGKIRNVPELRFANHYHDDAGYISALEQSVHQYWQVN</sequence>
<dbReference type="PANTHER" id="PTHR11108">
    <property type="entry name" value="FERROCHELATASE"/>
    <property type="match status" value="1"/>
</dbReference>
<protein>
    <recommendedName>
        <fullName evidence="4">Ferrochelatase</fullName>
    </recommendedName>
</protein>
<name>A0A7R9AL37_9CRUS</name>
<feature type="non-terminal residue" evidence="2">
    <location>
        <position position="1"/>
    </location>
</feature>
<dbReference type="AlphaFoldDB" id="A0A7R9AL37"/>
<comment type="similarity">
    <text evidence="1">Belongs to the ferrochelatase family.</text>
</comment>
<proteinExistence type="inferred from homology"/>
<evidence type="ECO:0008006" key="4">
    <source>
        <dbReference type="Google" id="ProtNLM"/>
    </source>
</evidence>
<dbReference type="EMBL" id="LR943925">
    <property type="protein sequence ID" value="CAD7255662.1"/>
    <property type="molecule type" value="Genomic_DNA"/>
</dbReference>
<dbReference type="SUPFAM" id="SSF53800">
    <property type="entry name" value="Chelatase"/>
    <property type="match status" value="1"/>
</dbReference>